<comment type="caution">
    <text evidence="2">The sequence shown here is derived from an EMBL/GenBank/DDBJ whole genome shotgun (WGS) entry which is preliminary data.</text>
</comment>
<gene>
    <name evidence="2" type="ORF">RDWZM_007203</name>
</gene>
<dbReference type="Proteomes" id="UP001142055">
    <property type="component" value="Chromosome 2"/>
</dbReference>
<sequence>MADNFVSIDETFSMKSKRENNGSNGKNGKKSSNLFRKTTIVDTTTRDSIFAIRIAQTKTMASLKRAKLLSILFESVWVSINQLVESKAICN</sequence>
<evidence type="ECO:0000313" key="2">
    <source>
        <dbReference type="EMBL" id="KAJ6221391.1"/>
    </source>
</evidence>
<name>A0A9Q0RP52_BLOTA</name>
<feature type="region of interest" description="Disordered" evidence="1">
    <location>
        <begin position="1"/>
        <end position="32"/>
    </location>
</feature>
<reference evidence="2" key="1">
    <citation type="submission" date="2022-12" db="EMBL/GenBank/DDBJ databases">
        <title>Genome assemblies of Blomia tropicalis.</title>
        <authorList>
            <person name="Cui Y."/>
        </authorList>
    </citation>
    <scope>NUCLEOTIDE SEQUENCE</scope>
    <source>
        <tissue evidence="2">Adult mites</tissue>
    </source>
</reference>
<protein>
    <submittedName>
        <fullName evidence="2">Uncharacterized protein</fullName>
    </submittedName>
</protein>
<dbReference type="EMBL" id="JAPWDV010000002">
    <property type="protein sequence ID" value="KAJ6221391.1"/>
    <property type="molecule type" value="Genomic_DNA"/>
</dbReference>
<accession>A0A9Q0RP52</accession>
<keyword evidence="3" id="KW-1185">Reference proteome</keyword>
<feature type="compositionally biased region" description="Low complexity" evidence="1">
    <location>
        <begin position="21"/>
        <end position="32"/>
    </location>
</feature>
<evidence type="ECO:0000256" key="1">
    <source>
        <dbReference type="SAM" id="MobiDB-lite"/>
    </source>
</evidence>
<proteinExistence type="predicted"/>
<organism evidence="2 3">
    <name type="scientific">Blomia tropicalis</name>
    <name type="common">Mite</name>
    <dbReference type="NCBI Taxonomy" id="40697"/>
    <lineage>
        <taxon>Eukaryota</taxon>
        <taxon>Metazoa</taxon>
        <taxon>Ecdysozoa</taxon>
        <taxon>Arthropoda</taxon>
        <taxon>Chelicerata</taxon>
        <taxon>Arachnida</taxon>
        <taxon>Acari</taxon>
        <taxon>Acariformes</taxon>
        <taxon>Sarcoptiformes</taxon>
        <taxon>Astigmata</taxon>
        <taxon>Glycyphagoidea</taxon>
        <taxon>Echimyopodidae</taxon>
        <taxon>Blomia</taxon>
    </lineage>
</organism>
<evidence type="ECO:0000313" key="3">
    <source>
        <dbReference type="Proteomes" id="UP001142055"/>
    </source>
</evidence>
<dbReference type="AlphaFoldDB" id="A0A9Q0RP52"/>